<comment type="caution">
    <text evidence="1">The sequence shown here is derived from an EMBL/GenBank/DDBJ whole genome shotgun (WGS) entry which is preliminary data.</text>
</comment>
<accession>A0A0V1H4M5</accession>
<proteinExistence type="predicted"/>
<keyword evidence="2" id="KW-1185">Reference proteome</keyword>
<dbReference type="Proteomes" id="UP000055024">
    <property type="component" value="Unassembled WGS sequence"/>
</dbReference>
<sequence>MSGAARRIRCESVARRCVRLSVHKVYRVLHLLSVEYLTGCWGCSVMDTNPAPGSLMDVDASMDMWFMRSTNPSDCGTSEALNQQKMPFTMWRAIGAASMLTSPIEVTQWQSLEFTT</sequence>
<dbReference type="EMBL" id="JYDP01000136">
    <property type="protein sequence ID" value="KRZ05566.1"/>
    <property type="molecule type" value="Genomic_DNA"/>
</dbReference>
<gene>
    <name evidence="1" type="ORF">T11_6497</name>
</gene>
<evidence type="ECO:0000313" key="1">
    <source>
        <dbReference type="EMBL" id="KRZ05566.1"/>
    </source>
</evidence>
<evidence type="ECO:0000313" key="2">
    <source>
        <dbReference type="Proteomes" id="UP000055024"/>
    </source>
</evidence>
<protein>
    <submittedName>
        <fullName evidence="1">Uncharacterized protein</fullName>
    </submittedName>
</protein>
<name>A0A0V1H4M5_9BILA</name>
<reference evidence="1 2" key="1">
    <citation type="submission" date="2015-01" db="EMBL/GenBank/DDBJ databases">
        <title>Evolution of Trichinella species and genotypes.</title>
        <authorList>
            <person name="Korhonen P.K."/>
            <person name="Edoardo P."/>
            <person name="Giuseppe L.R."/>
            <person name="Gasser R.B."/>
        </authorList>
    </citation>
    <scope>NUCLEOTIDE SEQUENCE [LARGE SCALE GENOMIC DNA]</scope>
    <source>
        <strain evidence="1">ISS1029</strain>
    </source>
</reference>
<organism evidence="1 2">
    <name type="scientific">Trichinella zimbabwensis</name>
    <dbReference type="NCBI Taxonomy" id="268475"/>
    <lineage>
        <taxon>Eukaryota</taxon>
        <taxon>Metazoa</taxon>
        <taxon>Ecdysozoa</taxon>
        <taxon>Nematoda</taxon>
        <taxon>Enoplea</taxon>
        <taxon>Dorylaimia</taxon>
        <taxon>Trichinellida</taxon>
        <taxon>Trichinellidae</taxon>
        <taxon>Trichinella</taxon>
    </lineage>
</organism>
<dbReference type="AlphaFoldDB" id="A0A0V1H4M5"/>